<evidence type="ECO:0000313" key="1">
    <source>
        <dbReference type="EMBL" id="OHW62281.1"/>
    </source>
</evidence>
<dbReference type="AlphaFoldDB" id="A0A1S1V6K9"/>
<protein>
    <submittedName>
        <fullName evidence="1">Uncharacterized protein</fullName>
    </submittedName>
</protein>
<dbReference type="EMBL" id="MKIE01000004">
    <property type="protein sequence ID" value="OHW62281.1"/>
    <property type="molecule type" value="Genomic_DNA"/>
</dbReference>
<dbReference type="Proteomes" id="UP000180254">
    <property type="component" value="Unassembled WGS sequence"/>
</dbReference>
<gene>
    <name evidence="1" type="ORF">EUAN_13510</name>
</gene>
<comment type="caution">
    <text evidence="1">The sequence shown here is derived from an EMBL/GenBank/DDBJ whole genome shotgun (WGS) entry which is preliminary data.</text>
</comment>
<name>A0A1S1V6K9_9FIRM</name>
<proteinExistence type="predicted"/>
<evidence type="ECO:0000313" key="2">
    <source>
        <dbReference type="Proteomes" id="UP000180254"/>
    </source>
</evidence>
<dbReference type="Gene3D" id="1.25.40.10">
    <property type="entry name" value="Tetratricopeptide repeat domain"/>
    <property type="match status" value="1"/>
</dbReference>
<dbReference type="RefSeq" id="WP_071062952.1">
    <property type="nucleotide sequence ID" value="NZ_MKIE01000004.1"/>
</dbReference>
<keyword evidence="2" id="KW-1185">Reference proteome</keyword>
<organism evidence="1 2">
    <name type="scientific">Andreesenia angusta</name>
    <dbReference type="NCBI Taxonomy" id="39480"/>
    <lineage>
        <taxon>Bacteria</taxon>
        <taxon>Bacillati</taxon>
        <taxon>Bacillota</taxon>
        <taxon>Tissierellia</taxon>
        <taxon>Tissierellales</taxon>
        <taxon>Gottschalkiaceae</taxon>
        <taxon>Andreesenia</taxon>
    </lineage>
</organism>
<accession>A0A1S1V6K9</accession>
<dbReference type="InterPro" id="IPR011990">
    <property type="entry name" value="TPR-like_helical_dom_sf"/>
</dbReference>
<reference evidence="1 2" key="1">
    <citation type="submission" date="2016-09" db="EMBL/GenBank/DDBJ databases">
        <title>Genome sequence of Eubacterium angustum.</title>
        <authorList>
            <person name="Poehlein A."/>
            <person name="Daniel R."/>
        </authorList>
    </citation>
    <scope>NUCLEOTIDE SEQUENCE [LARGE SCALE GENOMIC DNA]</scope>
    <source>
        <strain evidence="1 2">DSM 1989</strain>
    </source>
</reference>
<sequence>MFNGLEYRDLSNVAKTICLSCDFYEKTKGNWNTKDLIILKFIFSSIGLPVSDTTTYEPFFEGLLNEYSLLERLQKLVDYHEVDLSAKYRVPLILGISKADLIQSKENYIVDSLVTQMRNFNKDFTRNEARKLILEHYIKEELLMNLKSPVANFDLALEVLCTLDFLANKKILNLYEFGYKYYFRYKGTEVNYSEDMKCFEMAAAQGYIDAQYMLG</sequence>
<dbReference type="OrthoDB" id="309035at2"/>